<dbReference type="Proteomes" id="UP001055879">
    <property type="component" value="Linkage Group LG02"/>
</dbReference>
<evidence type="ECO:0000313" key="1">
    <source>
        <dbReference type="EMBL" id="KAI3758184.1"/>
    </source>
</evidence>
<comment type="caution">
    <text evidence="1">The sequence shown here is derived from an EMBL/GenBank/DDBJ whole genome shotgun (WGS) entry which is preliminary data.</text>
</comment>
<sequence>MILRIYGCDLIQESVFYLSYRDFTLTAASNGQWSGSILSVLLQEVICLFQREELLRAVYGLHQCLRKTLGEPGTFLMFPQNGMQKGEATDRAFGCLLKEIFRIENGFD</sequence>
<organism evidence="1 2">
    <name type="scientific">Arctium lappa</name>
    <name type="common">Greater burdock</name>
    <name type="synonym">Lappa major</name>
    <dbReference type="NCBI Taxonomy" id="4217"/>
    <lineage>
        <taxon>Eukaryota</taxon>
        <taxon>Viridiplantae</taxon>
        <taxon>Streptophyta</taxon>
        <taxon>Embryophyta</taxon>
        <taxon>Tracheophyta</taxon>
        <taxon>Spermatophyta</taxon>
        <taxon>Magnoliopsida</taxon>
        <taxon>eudicotyledons</taxon>
        <taxon>Gunneridae</taxon>
        <taxon>Pentapetalae</taxon>
        <taxon>asterids</taxon>
        <taxon>campanulids</taxon>
        <taxon>Asterales</taxon>
        <taxon>Asteraceae</taxon>
        <taxon>Carduoideae</taxon>
        <taxon>Cardueae</taxon>
        <taxon>Arctiinae</taxon>
        <taxon>Arctium</taxon>
    </lineage>
</organism>
<protein>
    <submittedName>
        <fullName evidence="1">Uncharacterized protein</fullName>
    </submittedName>
</protein>
<name>A0ACB9EGS0_ARCLA</name>
<proteinExistence type="predicted"/>
<keyword evidence="2" id="KW-1185">Reference proteome</keyword>
<accession>A0ACB9EGS0</accession>
<reference evidence="2" key="1">
    <citation type="journal article" date="2022" name="Mol. Ecol. Resour.">
        <title>The genomes of chicory, endive, great burdock and yacon provide insights into Asteraceae palaeo-polyploidization history and plant inulin production.</title>
        <authorList>
            <person name="Fan W."/>
            <person name="Wang S."/>
            <person name="Wang H."/>
            <person name="Wang A."/>
            <person name="Jiang F."/>
            <person name="Liu H."/>
            <person name="Zhao H."/>
            <person name="Xu D."/>
            <person name="Zhang Y."/>
        </authorList>
    </citation>
    <scope>NUCLEOTIDE SEQUENCE [LARGE SCALE GENOMIC DNA]</scope>
    <source>
        <strain evidence="2">cv. Niubang</strain>
    </source>
</reference>
<evidence type="ECO:0000313" key="2">
    <source>
        <dbReference type="Proteomes" id="UP001055879"/>
    </source>
</evidence>
<dbReference type="EMBL" id="CM042048">
    <property type="protein sequence ID" value="KAI3758184.1"/>
    <property type="molecule type" value="Genomic_DNA"/>
</dbReference>
<gene>
    <name evidence="1" type="ORF">L6452_05737</name>
</gene>
<reference evidence="1 2" key="2">
    <citation type="journal article" date="2022" name="Mol. Ecol. Resour.">
        <title>The genomes of chicory, endive, great burdock and yacon provide insights into Asteraceae paleo-polyploidization history and plant inulin production.</title>
        <authorList>
            <person name="Fan W."/>
            <person name="Wang S."/>
            <person name="Wang H."/>
            <person name="Wang A."/>
            <person name="Jiang F."/>
            <person name="Liu H."/>
            <person name="Zhao H."/>
            <person name="Xu D."/>
            <person name="Zhang Y."/>
        </authorList>
    </citation>
    <scope>NUCLEOTIDE SEQUENCE [LARGE SCALE GENOMIC DNA]</scope>
    <source>
        <strain evidence="2">cv. Niubang</strain>
    </source>
</reference>